<dbReference type="EMBL" id="GL883077">
    <property type="protein sequence ID" value="EGF93259.1"/>
    <property type="molecule type" value="Genomic_DNA"/>
</dbReference>
<evidence type="ECO:0000259" key="13">
    <source>
        <dbReference type="Pfam" id="PF07715"/>
    </source>
</evidence>
<protein>
    <submittedName>
        <fullName evidence="14">TonB-dependent Receptor Plug domain protein</fullName>
    </submittedName>
</protein>
<evidence type="ECO:0000256" key="9">
    <source>
        <dbReference type="RuleBase" id="RU003357"/>
    </source>
</evidence>
<name>F4QK81_9CAUL</name>
<dbReference type="InterPro" id="IPR012910">
    <property type="entry name" value="Plug_dom"/>
</dbReference>
<evidence type="ECO:0000256" key="10">
    <source>
        <dbReference type="SAM" id="MobiDB-lite"/>
    </source>
</evidence>
<comment type="subcellular location">
    <subcellularLocation>
        <location evidence="1 8">Cell outer membrane</location>
        <topology evidence="1 8">Multi-pass membrane protein</topology>
    </subcellularLocation>
</comment>
<dbReference type="Gene3D" id="2.40.170.20">
    <property type="entry name" value="TonB-dependent receptor, beta-barrel domain"/>
    <property type="match status" value="1"/>
</dbReference>
<evidence type="ECO:0000256" key="4">
    <source>
        <dbReference type="ARBA" id="ARBA00022692"/>
    </source>
</evidence>
<evidence type="ECO:0000256" key="1">
    <source>
        <dbReference type="ARBA" id="ARBA00004571"/>
    </source>
</evidence>
<dbReference type="InterPro" id="IPR000531">
    <property type="entry name" value="Beta-barrel_TonB"/>
</dbReference>
<keyword evidence="2 8" id="KW-0813">Transport</keyword>
<dbReference type="InterPro" id="IPR039426">
    <property type="entry name" value="TonB-dep_rcpt-like"/>
</dbReference>
<feature type="region of interest" description="Disordered" evidence="10">
    <location>
        <begin position="214"/>
        <end position="245"/>
    </location>
</feature>
<dbReference type="SUPFAM" id="SSF56935">
    <property type="entry name" value="Porins"/>
    <property type="match status" value="1"/>
</dbReference>
<evidence type="ECO:0000313" key="14">
    <source>
        <dbReference type="EMBL" id="EGF93259.1"/>
    </source>
</evidence>
<dbReference type="GO" id="GO:0009279">
    <property type="term" value="C:cell outer membrane"/>
    <property type="evidence" value="ECO:0007669"/>
    <property type="project" value="UniProtKB-SubCell"/>
</dbReference>
<sequence>MCIAAFEAAMHIRTLLLTSLSVLALASGAVAQDHGDEPQEVIITGNGYRVTKDAMTSHVDVVTRTELDQKPAQGLGDALAYMPGVRSSSFAPGASRPVIRGLDTYRVLVLNNGLGAVDVSALSPDHAVGSDPLEAKRIEILRGPSALAYGGNAIGGVINVIDDRIPTSPASDGVDGRVTAQLSSVDDGKQLGASAKAGKGPLVFAFDLSHRKTEDYDTPVGPESRYLTDSEGEAPDTGEVQTNSASELTTWGAGASWIGDFGFAGLAIKQTEMAYGVPGHSHEGEDAEGPVTIGLDQTRYDVRSEFNLSLAGFNRLTADAGHTDYEHTEFEGGEAGTRFVSGGSEYRVALIRDEANGLSGVIGVAGLERDFEAFGDEAFLPSTQSRQTGIFTKYRYDKDVWGLEGGVRFDRTALSAAGFDRDFNTMSGSVGGFYRPSDHAFAGISLTRSERAPSDVELLAEGPHAGTGQFVVGDAGFDTEVGQSLELTGHITVDRHNRFAIDGHLYASRFDNFIDLRPTGDEADGLPVFQYVQTDADLWGFELEASAGLFGWKGQAVRLEASYDFVRGDTDLGPIARIPPSAVSARLTSEGGGWASHLEVRSVADRTTRLAELELPTQGYVMVNLFSSYRFASGVTVFGEVRNLGDAEIREATSATKDLVVAPGRNVRMGLAWSF</sequence>
<dbReference type="HOGENOM" id="CLU_008287_10_1_5"/>
<gene>
    <name evidence="14" type="ORF">ABI_16980</name>
</gene>
<dbReference type="GO" id="GO:0044718">
    <property type="term" value="P:siderophore transmembrane transport"/>
    <property type="evidence" value="ECO:0007669"/>
    <property type="project" value="TreeGrafter"/>
</dbReference>
<organism evidence="14 15">
    <name type="scientific">Asticcacaulis biprosthecium C19</name>
    <dbReference type="NCBI Taxonomy" id="715226"/>
    <lineage>
        <taxon>Bacteria</taxon>
        <taxon>Pseudomonadati</taxon>
        <taxon>Pseudomonadota</taxon>
        <taxon>Alphaproteobacteria</taxon>
        <taxon>Caulobacterales</taxon>
        <taxon>Caulobacteraceae</taxon>
        <taxon>Asticcacaulis</taxon>
    </lineage>
</organism>
<dbReference type="PROSITE" id="PS52016">
    <property type="entry name" value="TONB_DEPENDENT_REC_3"/>
    <property type="match status" value="1"/>
</dbReference>
<keyword evidence="5 9" id="KW-0798">TonB box</keyword>
<dbReference type="Proteomes" id="UP000006512">
    <property type="component" value="Unassembled WGS sequence"/>
</dbReference>
<feature type="chain" id="PRO_5003320923" evidence="11">
    <location>
        <begin position="32"/>
        <end position="675"/>
    </location>
</feature>
<dbReference type="PANTHER" id="PTHR30069:SF40">
    <property type="entry name" value="TONB-DEPENDENT RECEPTOR NMB0964-RELATED"/>
    <property type="match status" value="1"/>
</dbReference>
<feature type="signal peptide" evidence="11">
    <location>
        <begin position="1"/>
        <end position="31"/>
    </location>
</feature>
<evidence type="ECO:0000256" key="11">
    <source>
        <dbReference type="SAM" id="SignalP"/>
    </source>
</evidence>
<dbReference type="GO" id="GO:0015344">
    <property type="term" value="F:siderophore uptake transmembrane transporter activity"/>
    <property type="evidence" value="ECO:0007669"/>
    <property type="project" value="TreeGrafter"/>
</dbReference>
<feature type="domain" description="TonB-dependent receptor plug" evidence="13">
    <location>
        <begin position="53"/>
        <end position="157"/>
    </location>
</feature>
<evidence type="ECO:0000259" key="12">
    <source>
        <dbReference type="Pfam" id="PF00593"/>
    </source>
</evidence>
<evidence type="ECO:0000313" key="15">
    <source>
        <dbReference type="Proteomes" id="UP000006512"/>
    </source>
</evidence>
<keyword evidence="11" id="KW-0732">Signal</keyword>
<dbReference type="InterPro" id="IPR036942">
    <property type="entry name" value="Beta-barrel_TonB_sf"/>
</dbReference>
<evidence type="ECO:0000256" key="7">
    <source>
        <dbReference type="ARBA" id="ARBA00023237"/>
    </source>
</evidence>
<evidence type="ECO:0000256" key="3">
    <source>
        <dbReference type="ARBA" id="ARBA00022452"/>
    </source>
</evidence>
<comment type="similarity">
    <text evidence="8 9">Belongs to the TonB-dependent receptor family.</text>
</comment>
<keyword evidence="7 8" id="KW-0998">Cell outer membrane</keyword>
<dbReference type="PANTHER" id="PTHR30069">
    <property type="entry name" value="TONB-DEPENDENT OUTER MEMBRANE RECEPTOR"/>
    <property type="match status" value="1"/>
</dbReference>
<dbReference type="Pfam" id="PF07715">
    <property type="entry name" value="Plug"/>
    <property type="match status" value="1"/>
</dbReference>
<dbReference type="STRING" id="715226.ABI_16980"/>
<dbReference type="AlphaFoldDB" id="F4QK81"/>
<evidence type="ECO:0000256" key="2">
    <source>
        <dbReference type="ARBA" id="ARBA00022448"/>
    </source>
</evidence>
<accession>F4QK81</accession>
<dbReference type="eggNOG" id="COG4771">
    <property type="taxonomic scope" value="Bacteria"/>
</dbReference>
<evidence type="ECO:0000256" key="8">
    <source>
        <dbReference type="PROSITE-ProRule" id="PRU01360"/>
    </source>
</evidence>
<reference evidence="15" key="1">
    <citation type="submission" date="2011-03" db="EMBL/GenBank/DDBJ databases">
        <title>Draft genome sequence of Brevundimonas diminuta.</title>
        <authorList>
            <person name="Brown P.J.B."/>
            <person name="Buechlein A."/>
            <person name="Hemmerich C."/>
            <person name="Brun Y.V."/>
        </authorList>
    </citation>
    <scope>NUCLEOTIDE SEQUENCE [LARGE SCALE GENOMIC DNA]</scope>
    <source>
        <strain evidence="15">C19</strain>
    </source>
</reference>
<keyword evidence="3 8" id="KW-1134">Transmembrane beta strand</keyword>
<dbReference type="InterPro" id="IPR037066">
    <property type="entry name" value="Plug_dom_sf"/>
</dbReference>
<feature type="domain" description="TonB-dependent receptor-like beta-barrel" evidence="12">
    <location>
        <begin position="225"/>
        <end position="644"/>
    </location>
</feature>
<keyword evidence="14" id="KW-0675">Receptor</keyword>
<evidence type="ECO:0000256" key="6">
    <source>
        <dbReference type="ARBA" id="ARBA00023136"/>
    </source>
</evidence>
<keyword evidence="6 8" id="KW-0472">Membrane</keyword>
<dbReference type="Gene3D" id="2.170.130.10">
    <property type="entry name" value="TonB-dependent receptor, plug domain"/>
    <property type="match status" value="1"/>
</dbReference>
<keyword evidence="15" id="KW-1185">Reference proteome</keyword>
<evidence type="ECO:0000256" key="5">
    <source>
        <dbReference type="ARBA" id="ARBA00023077"/>
    </source>
</evidence>
<dbReference type="Pfam" id="PF00593">
    <property type="entry name" value="TonB_dep_Rec_b-barrel"/>
    <property type="match status" value="1"/>
</dbReference>
<proteinExistence type="inferred from homology"/>
<keyword evidence="4 8" id="KW-0812">Transmembrane</keyword>